<dbReference type="PANTHER" id="PTHR43822:SF9">
    <property type="entry name" value="3-ISOPROPYLMALATE DEHYDRATASE"/>
    <property type="match status" value="1"/>
</dbReference>
<dbReference type="Gene3D" id="3.30.499.10">
    <property type="entry name" value="Aconitase, domain 3"/>
    <property type="match status" value="2"/>
</dbReference>
<comment type="cofactor">
    <cofactor evidence="12">
        <name>[4Fe-4S] cluster</name>
        <dbReference type="ChEBI" id="CHEBI:49883"/>
    </cofactor>
    <text evidence="12">Binds 1 [4Fe-4S] cluster per subunit.</text>
</comment>
<dbReference type="InterPro" id="IPR004430">
    <property type="entry name" value="3-IsopropMal_deHydase_lsu"/>
</dbReference>
<dbReference type="EC" id="4.2.1.33" evidence="12"/>
<keyword evidence="11 12" id="KW-0100">Branched-chain amino acid biosynthesis</keyword>
<keyword evidence="8 12" id="KW-0408">Iron</keyword>
<comment type="subunit">
    <text evidence="12">Heterodimer of LeuC and LeuD.</text>
</comment>
<sequence length="556" mass="60536">MGRIWGLAGWSECLIRVCRSTRFVAWQWLLCAVSAAFRGLTVAMRGYFLFHLLEIRANSSYKVAFEEFLGQDASAQPDVIGKQLMSDRKNLFNKVWDLHTVDTLPSGQTQLFIGLHLIHEVTSPQAFEMLRERDLSVLAPERTVATVDHIVPTDVQARPFQDGLAEQMMSAIEKNCQEFGVTLFDISDERQGIVHAVGPEQGLTQPGMTIACGDSHTSTHGAFGTIAFGIGTSQVAHVLATQTLAMNRPKVRRVVVNGELAPGVFAKDVILYIIRKLGVKAGIGYAYEFAGEVFDRMTMEERMTVCNMSIEGGARCGYINPDLTTVEYLRGRPNVPEGEAFERAAEWWLSLASGDDAEFDDVVEFDAADIEPTVTWGINPAQSVGIGESIGDVEDFPAEERDGVEEALRYMDLQAGQSMKGVKIDVAFIGSCTNGRISDLREAAAIAQGNQVADGVKALVVPGSQLILKQAVAEGLDKIFTEAGFEWRAAGCSMCLAMNPDKLQGREMCASSSNRNFKGRQGSPTGRTLLMSPAMVAAAAIRGEVTDVRDFATVEV</sequence>
<evidence type="ECO:0000256" key="8">
    <source>
        <dbReference type="ARBA" id="ARBA00023004"/>
    </source>
</evidence>
<keyword evidence="7 12" id="KW-0479">Metal-binding</keyword>
<dbReference type="GO" id="GO:0046872">
    <property type="term" value="F:metal ion binding"/>
    <property type="evidence" value="ECO:0007669"/>
    <property type="project" value="UniProtKB-KW"/>
</dbReference>
<evidence type="ECO:0000256" key="11">
    <source>
        <dbReference type="ARBA" id="ARBA00023304"/>
    </source>
</evidence>
<accession>A0A5C5X4X7</accession>
<dbReference type="EMBL" id="SIHI01000001">
    <property type="protein sequence ID" value="TWT57293.1"/>
    <property type="molecule type" value="Genomic_DNA"/>
</dbReference>
<dbReference type="CDD" id="cd01583">
    <property type="entry name" value="IPMI"/>
    <property type="match status" value="1"/>
</dbReference>
<dbReference type="UniPathway" id="UPA00048">
    <property type="reaction ID" value="UER00071"/>
</dbReference>
<dbReference type="HAMAP" id="MF_01026">
    <property type="entry name" value="LeuC_type1"/>
    <property type="match status" value="1"/>
</dbReference>
<evidence type="ECO:0000256" key="2">
    <source>
        <dbReference type="ARBA" id="ARBA00002695"/>
    </source>
</evidence>
<protein>
    <recommendedName>
        <fullName evidence="12">3-isopropylmalate dehydratase large subunit</fullName>
        <ecNumber evidence="12">4.2.1.33</ecNumber>
    </recommendedName>
    <alternativeName>
        <fullName evidence="12">Alpha-IPM isomerase</fullName>
        <shortName evidence="12">IPMI</shortName>
    </alternativeName>
    <alternativeName>
        <fullName evidence="12">Isopropylmalate isomerase</fullName>
    </alternativeName>
</protein>
<feature type="binding site" evidence="12">
    <location>
        <position position="495"/>
    </location>
    <ligand>
        <name>[4Fe-4S] cluster</name>
        <dbReference type="ChEBI" id="CHEBI:49883"/>
    </ligand>
</feature>
<dbReference type="GO" id="GO:0051539">
    <property type="term" value="F:4 iron, 4 sulfur cluster binding"/>
    <property type="evidence" value="ECO:0007669"/>
    <property type="project" value="UniProtKB-KW"/>
</dbReference>
<evidence type="ECO:0000256" key="4">
    <source>
        <dbReference type="ARBA" id="ARBA00022430"/>
    </source>
</evidence>
<keyword evidence="9 12" id="KW-0411">Iron-sulfur</keyword>
<keyword evidence="10 12" id="KW-0456">Lyase</keyword>
<comment type="caution">
    <text evidence="14">The sequence shown here is derived from an EMBL/GenBank/DDBJ whole genome shotgun (WGS) entry which is preliminary data.</text>
</comment>
<keyword evidence="5 12" id="KW-0004">4Fe-4S</keyword>
<keyword evidence="15" id="KW-1185">Reference proteome</keyword>
<feature type="binding site" evidence="12">
    <location>
        <position position="492"/>
    </location>
    <ligand>
        <name>[4Fe-4S] cluster</name>
        <dbReference type="ChEBI" id="CHEBI:49883"/>
    </ligand>
</feature>
<evidence type="ECO:0000313" key="14">
    <source>
        <dbReference type="EMBL" id="TWT57293.1"/>
    </source>
</evidence>
<dbReference type="InterPro" id="IPR018136">
    <property type="entry name" value="Aconitase_4Fe-4S_BS"/>
</dbReference>
<evidence type="ECO:0000256" key="1">
    <source>
        <dbReference type="ARBA" id="ARBA00000491"/>
    </source>
</evidence>
<name>A0A5C5X4X7_9PLAN</name>
<feature type="domain" description="Aconitase/3-isopropylmalate dehydratase large subunit alpha/beta/alpha" evidence="13">
    <location>
        <begin position="93"/>
        <end position="543"/>
    </location>
</feature>
<dbReference type="AlphaFoldDB" id="A0A5C5X4X7"/>
<dbReference type="Pfam" id="PF00330">
    <property type="entry name" value="Aconitase"/>
    <property type="match status" value="1"/>
</dbReference>
<dbReference type="PANTHER" id="PTHR43822">
    <property type="entry name" value="HOMOACONITASE, MITOCHONDRIAL-RELATED"/>
    <property type="match status" value="1"/>
</dbReference>
<evidence type="ECO:0000313" key="15">
    <source>
        <dbReference type="Proteomes" id="UP000317243"/>
    </source>
</evidence>
<organism evidence="14 15">
    <name type="scientific">Thalassoglobus neptunius</name>
    <dbReference type="NCBI Taxonomy" id="1938619"/>
    <lineage>
        <taxon>Bacteria</taxon>
        <taxon>Pseudomonadati</taxon>
        <taxon>Planctomycetota</taxon>
        <taxon>Planctomycetia</taxon>
        <taxon>Planctomycetales</taxon>
        <taxon>Planctomycetaceae</taxon>
        <taxon>Thalassoglobus</taxon>
    </lineage>
</organism>
<evidence type="ECO:0000256" key="12">
    <source>
        <dbReference type="HAMAP-Rule" id="MF_01026"/>
    </source>
</evidence>
<dbReference type="InterPro" id="IPR001030">
    <property type="entry name" value="Acoase/IPM_deHydtase_lsu_aba"/>
</dbReference>
<dbReference type="PROSITE" id="PS00450">
    <property type="entry name" value="ACONITASE_1"/>
    <property type="match status" value="1"/>
</dbReference>
<proteinExistence type="inferred from homology"/>
<evidence type="ECO:0000256" key="3">
    <source>
        <dbReference type="ARBA" id="ARBA00004729"/>
    </source>
</evidence>
<dbReference type="GO" id="GO:0003861">
    <property type="term" value="F:3-isopropylmalate dehydratase activity"/>
    <property type="evidence" value="ECO:0007669"/>
    <property type="project" value="UniProtKB-UniRule"/>
</dbReference>
<dbReference type="InterPro" id="IPR036008">
    <property type="entry name" value="Aconitase_4Fe-4S_dom"/>
</dbReference>
<evidence type="ECO:0000256" key="9">
    <source>
        <dbReference type="ARBA" id="ARBA00023014"/>
    </source>
</evidence>
<dbReference type="PROSITE" id="PS01244">
    <property type="entry name" value="ACONITASE_2"/>
    <property type="match status" value="1"/>
</dbReference>
<dbReference type="Proteomes" id="UP000317243">
    <property type="component" value="Unassembled WGS sequence"/>
</dbReference>
<dbReference type="SUPFAM" id="SSF53732">
    <property type="entry name" value="Aconitase iron-sulfur domain"/>
    <property type="match status" value="1"/>
</dbReference>
<comment type="pathway">
    <text evidence="3 12">Amino-acid biosynthesis; L-leucine biosynthesis; L-leucine from 3-methyl-2-oxobutanoate: step 2/4.</text>
</comment>
<dbReference type="NCBIfam" id="TIGR00170">
    <property type="entry name" value="leuC"/>
    <property type="match status" value="1"/>
</dbReference>
<evidence type="ECO:0000259" key="13">
    <source>
        <dbReference type="Pfam" id="PF00330"/>
    </source>
</evidence>
<keyword evidence="4 12" id="KW-0432">Leucine biosynthesis</keyword>
<comment type="function">
    <text evidence="2 12">Catalyzes the isomerization between 2-isopropylmalate and 3-isopropylmalate, via the formation of 2-isopropylmaleate.</text>
</comment>
<keyword evidence="6 12" id="KW-0028">Amino-acid biosynthesis</keyword>
<dbReference type="InterPro" id="IPR033941">
    <property type="entry name" value="IPMI_cat"/>
</dbReference>
<dbReference type="InterPro" id="IPR050067">
    <property type="entry name" value="IPM_dehydratase_rel_enz"/>
</dbReference>
<evidence type="ECO:0000256" key="5">
    <source>
        <dbReference type="ARBA" id="ARBA00022485"/>
    </source>
</evidence>
<evidence type="ECO:0000256" key="7">
    <source>
        <dbReference type="ARBA" id="ARBA00022723"/>
    </source>
</evidence>
<evidence type="ECO:0000256" key="10">
    <source>
        <dbReference type="ARBA" id="ARBA00023239"/>
    </source>
</evidence>
<dbReference type="NCBIfam" id="NF004016">
    <property type="entry name" value="PRK05478.1"/>
    <property type="match status" value="1"/>
</dbReference>
<evidence type="ECO:0000256" key="6">
    <source>
        <dbReference type="ARBA" id="ARBA00022605"/>
    </source>
</evidence>
<reference evidence="14 15" key="1">
    <citation type="submission" date="2019-02" db="EMBL/GenBank/DDBJ databases">
        <title>Deep-cultivation of Planctomycetes and their phenomic and genomic characterization uncovers novel biology.</title>
        <authorList>
            <person name="Wiegand S."/>
            <person name="Jogler M."/>
            <person name="Boedeker C."/>
            <person name="Pinto D."/>
            <person name="Vollmers J."/>
            <person name="Rivas-Marin E."/>
            <person name="Kohn T."/>
            <person name="Peeters S.H."/>
            <person name="Heuer A."/>
            <person name="Rast P."/>
            <person name="Oberbeckmann S."/>
            <person name="Bunk B."/>
            <person name="Jeske O."/>
            <person name="Meyerdierks A."/>
            <person name="Storesund J.E."/>
            <person name="Kallscheuer N."/>
            <person name="Luecker S."/>
            <person name="Lage O.M."/>
            <person name="Pohl T."/>
            <person name="Merkel B.J."/>
            <person name="Hornburger P."/>
            <person name="Mueller R.-W."/>
            <person name="Bruemmer F."/>
            <person name="Labrenz M."/>
            <person name="Spormann A.M."/>
            <person name="Op Den Camp H."/>
            <person name="Overmann J."/>
            <person name="Amann R."/>
            <person name="Jetten M.S.M."/>
            <person name="Mascher T."/>
            <person name="Medema M.H."/>
            <person name="Devos D.P."/>
            <person name="Kaster A.-K."/>
            <person name="Ovreas L."/>
            <person name="Rohde M."/>
            <person name="Galperin M.Y."/>
            <person name="Jogler C."/>
        </authorList>
    </citation>
    <scope>NUCLEOTIDE SEQUENCE [LARGE SCALE GENOMIC DNA]</scope>
    <source>
        <strain evidence="14 15">KOR42</strain>
    </source>
</reference>
<dbReference type="GO" id="GO:0009098">
    <property type="term" value="P:L-leucine biosynthetic process"/>
    <property type="evidence" value="ECO:0007669"/>
    <property type="project" value="UniProtKB-UniRule"/>
</dbReference>
<dbReference type="InterPro" id="IPR015931">
    <property type="entry name" value="Acnase/IPM_dHydase_lsu_aba_1/3"/>
</dbReference>
<comment type="similarity">
    <text evidence="12">Belongs to the aconitase/IPM isomerase family. LeuC type 1 subfamily.</text>
</comment>
<comment type="catalytic activity">
    <reaction evidence="1 12">
        <text>(2R,3S)-3-isopropylmalate = (2S)-2-isopropylmalate</text>
        <dbReference type="Rhea" id="RHEA:32287"/>
        <dbReference type="ChEBI" id="CHEBI:1178"/>
        <dbReference type="ChEBI" id="CHEBI:35121"/>
        <dbReference type="EC" id="4.2.1.33"/>
    </reaction>
</comment>
<dbReference type="PRINTS" id="PR00415">
    <property type="entry name" value="ACONITASE"/>
</dbReference>
<gene>
    <name evidence="12 14" type="primary">leuC</name>
    <name evidence="14" type="ORF">KOR42_06520</name>
</gene>
<dbReference type="NCBIfam" id="NF009116">
    <property type="entry name" value="PRK12466.1"/>
    <property type="match status" value="1"/>
</dbReference>
<feature type="binding site" evidence="12">
    <location>
        <position position="432"/>
    </location>
    <ligand>
        <name>[4Fe-4S] cluster</name>
        <dbReference type="ChEBI" id="CHEBI:49883"/>
    </ligand>
</feature>